<dbReference type="PATRIC" id="fig|1227457.3.peg.3522"/>
<dbReference type="EMBL" id="AOMF01000172">
    <property type="protein sequence ID" value="EMA49977.1"/>
    <property type="molecule type" value="Genomic_DNA"/>
</dbReference>
<dbReference type="Proteomes" id="UP000011680">
    <property type="component" value="Unassembled WGS sequence"/>
</dbReference>
<comment type="caution">
    <text evidence="2">The sequence shown here is derived from an EMBL/GenBank/DDBJ whole genome shotgun (WGS) entry which is preliminary data.</text>
</comment>
<proteinExistence type="predicted"/>
<keyword evidence="1" id="KW-0472">Membrane</keyword>
<protein>
    <submittedName>
        <fullName evidence="2">Uncharacterized protein</fullName>
    </submittedName>
</protein>
<evidence type="ECO:0000313" key="3">
    <source>
        <dbReference type="Proteomes" id="UP000011680"/>
    </source>
</evidence>
<dbReference type="AlphaFoldDB" id="M0MW59"/>
<reference evidence="2 3" key="1">
    <citation type="journal article" date="2014" name="PLoS Genet.">
        <title>Phylogenetically driven sequencing of extremely halophilic archaea reveals strategies for static and dynamic osmo-response.</title>
        <authorList>
            <person name="Becker E.A."/>
            <person name="Seitzer P.M."/>
            <person name="Tritt A."/>
            <person name="Larsen D."/>
            <person name="Krusor M."/>
            <person name="Yao A.I."/>
            <person name="Wu D."/>
            <person name="Madern D."/>
            <person name="Eisen J.A."/>
            <person name="Darling A.E."/>
            <person name="Facciotti M.T."/>
        </authorList>
    </citation>
    <scope>NUCLEOTIDE SEQUENCE [LARGE SCALE GENOMIC DNA]</scope>
    <source>
        <strain evidence="2 3">JCM 13552</strain>
    </source>
</reference>
<sequence length="73" mass="8361">MCSLQKIVRWCGTERRYRPLRPVDSRRVVAAHAVSVGRYETLSRARRAHLPLVALMVGYTVLSLWIISRPVVS</sequence>
<dbReference type="STRING" id="1227457.C451_18023"/>
<evidence type="ECO:0000313" key="2">
    <source>
        <dbReference type="EMBL" id="EMA49977.1"/>
    </source>
</evidence>
<name>M0MW59_9EURY</name>
<keyword evidence="1" id="KW-1133">Transmembrane helix</keyword>
<gene>
    <name evidence="2" type="ORF">C451_18023</name>
</gene>
<organism evidence="2 3">
    <name type="scientific">Halococcus thailandensis JCM 13552</name>
    <dbReference type="NCBI Taxonomy" id="1227457"/>
    <lineage>
        <taxon>Archaea</taxon>
        <taxon>Methanobacteriati</taxon>
        <taxon>Methanobacteriota</taxon>
        <taxon>Stenosarchaea group</taxon>
        <taxon>Halobacteria</taxon>
        <taxon>Halobacteriales</taxon>
        <taxon>Halococcaceae</taxon>
        <taxon>Halococcus</taxon>
    </lineage>
</organism>
<evidence type="ECO:0000256" key="1">
    <source>
        <dbReference type="SAM" id="Phobius"/>
    </source>
</evidence>
<keyword evidence="3" id="KW-1185">Reference proteome</keyword>
<keyword evidence="1" id="KW-0812">Transmembrane</keyword>
<accession>M0MW59</accession>
<feature type="transmembrane region" description="Helical" evidence="1">
    <location>
        <begin position="48"/>
        <end position="67"/>
    </location>
</feature>